<organism evidence="3 4">
    <name type="scientific">Chitinophaga solisilvae</name>
    <dbReference type="NCBI Taxonomy" id="1233460"/>
    <lineage>
        <taxon>Bacteria</taxon>
        <taxon>Pseudomonadati</taxon>
        <taxon>Bacteroidota</taxon>
        <taxon>Chitinophagia</taxon>
        <taxon>Chitinophagales</taxon>
        <taxon>Chitinophagaceae</taxon>
        <taxon>Chitinophaga</taxon>
    </lineage>
</organism>
<dbReference type="Pfam" id="PF14028">
    <property type="entry name" value="Lant_dehydr_C"/>
    <property type="match status" value="1"/>
</dbReference>
<evidence type="ECO:0000313" key="4">
    <source>
        <dbReference type="Proteomes" id="UP000281028"/>
    </source>
</evidence>
<dbReference type="EMBL" id="RIAR02000001">
    <property type="protein sequence ID" value="NSL87317.1"/>
    <property type="molecule type" value="Genomic_DNA"/>
</dbReference>
<dbReference type="Proteomes" id="UP000281028">
    <property type="component" value="Unassembled WGS sequence"/>
</dbReference>
<dbReference type="InterPro" id="IPR023809">
    <property type="entry name" value="Thiopep_bacteriocin_synth_dom"/>
</dbReference>
<evidence type="ECO:0000259" key="1">
    <source>
        <dbReference type="Pfam" id="PF04738"/>
    </source>
</evidence>
<dbReference type="Pfam" id="PF04738">
    <property type="entry name" value="Lant_dehydr_N"/>
    <property type="match status" value="1"/>
</dbReference>
<dbReference type="AlphaFoldDB" id="A0A3S1CX99"/>
<protein>
    <submittedName>
        <fullName evidence="3">Lantibiotic dehydratase</fullName>
    </submittedName>
</protein>
<dbReference type="NCBIfam" id="TIGR03891">
    <property type="entry name" value="thiopep_ocin"/>
    <property type="match status" value="1"/>
</dbReference>
<dbReference type="InterPro" id="IPR006827">
    <property type="entry name" value="Lant_deHydtase_N"/>
</dbReference>
<name>A0A3S1CX99_9BACT</name>
<evidence type="ECO:0000313" key="3">
    <source>
        <dbReference type="EMBL" id="NSL87317.1"/>
    </source>
</evidence>
<feature type="domain" description="Lantibiotic dehydratase N-terminal" evidence="1">
    <location>
        <begin position="41"/>
        <end position="691"/>
    </location>
</feature>
<comment type="caution">
    <text evidence="3">The sequence shown here is derived from an EMBL/GenBank/DDBJ whole genome shotgun (WGS) entry which is preliminary data.</text>
</comment>
<sequence length="1038" mass="118697">MIQSENYYVVRTPLLPVNIHEQLRTITPATLAGTIKEIYTDNYLKEAIYIASPELYQELHKWLQGTITQEKDIRKLAFSLYRYLLRMSSRCTPYGLFAGCATGAPADHTAILLQSPEAHKKHARLDMNYVAELAAAITGIPEIKAQLLFYPNNSLYETGSRYRYAAYAVKNKFRNYYLTAVNRSAYLDCMLETARNGATLTDIRNSIMEIDEDITEEEAAEFTEELVSNQLLVSELEPTVTGEEFFSNLLHRLQQLQHTEAFTTPLSRIQQLLSEQQTGTEKYYAIHELVKAILNATSNKDLVQTDLFLATTENTLSTQLINDITTQVSALWKLARVNPNSDLQDFITAFSTRYEEQEIPLNLALDTEAGIGYGSHTNSSSDHTPLLDDIYPTPGGRAQGPPRSKMMEFQLQQLHECLRQRKKEIVLTEQHLEELKEQEAPTLPYSMYLMGSILGSSAAAIDAGDYLFDMNGCSGPSSANLLGRFCHGDERLQQLVKESLAAEEAQEPEKIYAEIIHLPESRTGNILMRPRLRSHEIVYLANTQAPANFQLPADDLMVSIQRGKIMLRSRRLNKIIVPRMSTAHNYRNGLPIYKFLCDLQYQGYQAGISWQWQTDDSFLPRVRYGKLLLSKSTWKLRKKDYPALEKSSPETFAGIFAGIREQLELPRHVVIVEGDNELLIDMECPAAIQLLADNLLKKDQLTLQEFLSTAENCWIESAAGRHTNEFIFPLHTTVPATAIPSADLTEAPEMPVRQFFTGSEWLYVKIYCGTRSAESILREVIRPLAQTLQEEGITDSWFFIRYTDPEHHLRVRFHHGEHPLFWQEVLNRLYQAIQEFQDKDAVYRIQTDTYQREIERYGAATMALSEEIFCFDSEAVVNIIDLLEEEEGENYRWPLAVRGVDELLNDFGYTLREKSLLLQQLQKGFYEEFGGGKQLLVQLNDKYRQEMRKVGSFLDPAQDADNGIGEATAFFGIRSEKITAALAQHGPLPNRYDLLPSYIHMFLNRTLLSNQRKHELVIYHFLSRYYESSLAKQKKLTT</sequence>
<reference evidence="3" key="1">
    <citation type="submission" date="2020-05" db="EMBL/GenBank/DDBJ databases">
        <title>Chitinophaga laudate sp. nov., isolated from a tropical peat swamp.</title>
        <authorList>
            <person name="Goh C.B.S."/>
            <person name="Lee M.S."/>
            <person name="Parimannan S."/>
            <person name="Pasbakhsh P."/>
            <person name="Yule C.M."/>
            <person name="Rajandas H."/>
            <person name="Loke S."/>
            <person name="Croft L."/>
            <person name="Tan J.B.L."/>
        </authorList>
    </citation>
    <scope>NUCLEOTIDE SEQUENCE</scope>
    <source>
        <strain evidence="3">Mgbs1</strain>
    </source>
</reference>
<keyword evidence="4" id="KW-1185">Reference proteome</keyword>
<gene>
    <name evidence="3" type="ORF">ECE50_010780</name>
</gene>
<accession>A0A3S1CX99</accession>
<feature type="domain" description="Thiopeptide-type bacteriocin biosynthesis" evidence="2">
    <location>
        <begin position="761"/>
        <end position="1026"/>
    </location>
</feature>
<evidence type="ECO:0000259" key="2">
    <source>
        <dbReference type="Pfam" id="PF14028"/>
    </source>
</evidence>
<proteinExistence type="predicted"/>
<dbReference type="OrthoDB" id="1273722at2"/>